<keyword evidence="2" id="KW-1185">Reference proteome</keyword>
<reference evidence="1" key="1">
    <citation type="submission" date="2022-09" db="EMBL/GenBank/DDBJ databases">
        <title>Actin cytoskeleton and complex cell architecture in an #Asgard archaeon.</title>
        <authorList>
            <person name="Ponce Toledo R.I."/>
            <person name="Schleper C."/>
            <person name="Rodrigues Oliveira T."/>
            <person name="Wollweber F."/>
            <person name="Xu J."/>
            <person name="Rittmann S."/>
            <person name="Klingl A."/>
            <person name="Pilhofer M."/>
        </authorList>
    </citation>
    <scope>NUCLEOTIDE SEQUENCE</scope>
    <source>
        <strain evidence="1">B-35</strain>
    </source>
</reference>
<protein>
    <recommendedName>
        <fullName evidence="3">Transposase</fullName>
    </recommendedName>
</protein>
<evidence type="ECO:0000313" key="2">
    <source>
        <dbReference type="Proteomes" id="UP001208689"/>
    </source>
</evidence>
<dbReference type="Proteomes" id="UP001208689">
    <property type="component" value="Chromosome"/>
</dbReference>
<organism evidence="1 2">
    <name type="scientific">Candidatus Lokiarchaeum ossiferum</name>
    <dbReference type="NCBI Taxonomy" id="2951803"/>
    <lineage>
        <taxon>Archaea</taxon>
        <taxon>Promethearchaeati</taxon>
        <taxon>Promethearchaeota</taxon>
        <taxon>Promethearchaeia</taxon>
        <taxon>Promethearchaeales</taxon>
        <taxon>Promethearchaeaceae</taxon>
        <taxon>Candidatus Lokiarchaeum</taxon>
    </lineage>
</organism>
<evidence type="ECO:0000313" key="1">
    <source>
        <dbReference type="EMBL" id="UYP45481.1"/>
    </source>
</evidence>
<gene>
    <name evidence="1" type="ORF">NEF87_001766</name>
</gene>
<proteinExistence type="predicted"/>
<sequence>MPKSSKEKQDHARALLDQGISYSQIQQDLKNRYGTGMSNSTLQRLIGESDRIHELEDHVKELSLELKMYKKMYYELLDAVKEKIKE</sequence>
<name>A0ABY6HSF3_9ARCH</name>
<dbReference type="EMBL" id="CP104013">
    <property type="protein sequence ID" value="UYP45481.1"/>
    <property type="molecule type" value="Genomic_DNA"/>
</dbReference>
<evidence type="ECO:0008006" key="3">
    <source>
        <dbReference type="Google" id="ProtNLM"/>
    </source>
</evidence>
<accession>A0ABY6HSF3</accession>